<protein>
    <submittedName>
        <fullName evidence="9">YhgE/Pip domain-containing protein</fullName>
    </submittedName>
</protein>
<keyword evidence="5" id="KW-0175">Coiled coil</keyword>
<evidence type="ECO:0000256" key="7">
    <source>
        <dbReference type="SAM" id="Phobius"/>
    </source>
</evidence>
<evidence type="ECO:0000259" key="8">
    <source>
        <dbReference type="Pfam" id="PF12698"/>
    </source>
</evidence>
<dbReference type="SUPFAM" id="SSF58104">
    <property type="entry name" value="Methyl-accepting chemotaxis protein (MCP) signaling domain"/>
    <property type="match status" value="1"/>
</dbReference>
<feature type="region of interest" description="Disordered" evidence="6">
    <location>
        <begin position="328"/>
        <end position="360"/>
    </location>
</feature>
<keyword evidence="3 7" id="KW-1133">Transmembrane helix</keyword>
<organism evidence="9 10">
    <name type="scientific">Halobacillus kuroshimensis</name>
    <dbReference type="NCBI Taxonomy" id="302481"/>
    <lineage>
        <taxon>Bacteria</taxon>
        <taxon>Bacillati</taxon>
        <taxon>Bacillota</taxon>
        <taxon>Bacilli</taxon>
        <taxon>Bacillales</taxon>
        <taxon>Bacillaceae</taxon>
        <taxon>Halobacillus</taxon>
    </lineage>
</organism>
<evidence type="ECO:0000256" key="4">
    <source>
        <dbReference type="ARBA" id="ARBA00023136"/>
    </source>
</evidence>
<dbReference type="Gene3D" id="3.40.1710.10">
    <property type="entry name" value="abc type-2 transporter like domain"/>
    <property type="match status" value="1"/>
</dbReference>
<feature type="transmembrane region" description="Helical" evidence="7">
    <location>
        <begin position="649"/>
        <end position="669"/>
    </location>
</feature>
<feature type="transmembrane region" description="Helical" evidence="7">
    <location>
        <begin position="549"/>
        <end position="567"/>
    </location>
</feature>
<evidence type="ECO:0000256" key="5">
    <source>
        <dbReference type="SAM" id="Coils"/>
    </source>
</evidence>
<dbReference type="PANTHER" id="PTHR43077">
    <property type="entry name" value="TRANSPORT PERMEASE YVFS-RELATED"/>
    <property type="match status" value="1"/>
</dbReference>
<feature type="domain" description="ABC-2 type transporter transmembrane" evidence="8">
    <location>
        <begin position="23"/>
        <end position="154"/>
    </location>
</feature>
<dbReference type="InterPro" id="IPR051328">
    <property type="entry name" value="T7SS_ABC-Transporter"/>
</dbReference>
<dbReference type="Proteomes" id="UP000663970">
    <property type="component" value="Unassembled WGS sequence"/>
</dbReference>
<gene>
    <name evidence="9" type="ORF">JF544_10410</name>
</gene>
<evidence type="ECO:0000313" key="10">
    <source>
        <dbReference type="Proteomes" id="UP000663970"/>
    </source>
</evidence>
<keyword evidence="10" id="KW-1185">Reference proteome</keyword>
<dbReference type="PANTHER" id="PTHR43077:SF10">
    <property type="entry name" value="TRANSPORT PERMEASE PROTEIN"/>
    <property type="match status" value="1"/>
</dbReference>
<reference evidence="9 10" key="1">
    <citation type="submission" date="2020-12" db="EMBL/GenBank/DDBJ databases">
        <title>Oil enriched cultivation method for isolating marine PHA-producing bacteria.</title>
        <authorList>
            <person name="Zheng W."/>
            <person name="Yu S."/>
            <person name="Huang Y."/>
        </authorList>
    </citation>
    <scope>NUCLEOTIDE SEQUENCE [LARGE SCALE GENOMIC DNA]</scope>
    <source>
        <strain evidence="9 10">SY-2-6</strain>
    </source>
</reference>
<evidence type="ECO:0000256" key="2">
    <source>
        <dbReference type="ARBA" id="ARBA00022692"/>
    </source>
</evidence>
<feature type="compositionally biased region" description="Low complexity" evidence="6">
    <location>
        <begin position="328"/>
        <end position="337"/>
    </location>
</feature>
<dbReference type="InterPro" id="IPR017501">
    <property type="entry name" value="Phage_infect_YhgE_C"/>
</dbReference>
<evidence type="ECO:0000313" key="9">
    <source>
        <dbReference type="EMBL" id="MBN8235662.1"/>
    </source>
</evidence>
<dbReference type="InterPro" id="IPR013525">
    <property type="entry name" value="ABC2_TM"/>
</dbReference>
<comment type="subcellular location">
    <subcellularLocation>
        <location evidence="1">Membrane</location>
        <topology evidence="1">Multi-pass membrane protein</topology>
    </subcellularLocation>
</comment>
<evidence type="ECO:0000256" key="1">
    <source>
        <dbReference type="ARBA" id="ARBA00004141"/>
    </source>
</evidence>
<dbReference type="RefSeq" id="WP_206933782.1">
    <property type="nucleotide sequence ID" value="NZ_JAEKJY010000003.1"/>
</dbReference>
<comment type="caution">
    <text evidence="9">The sequence shown here is derived from an EMBL/GenBank/DDBJ whole genome shotgun (WGS) entry which is preliminary data.</text>
</comment>
<dbReference type="InterPro" id="IPR017500">
    <property type="entry name" value="Phage_infect_YhgE_N"/>
</dbReference>
<dbReference type="EMBL" id="JAEKJY010000003">
    <property type="protein sequence ID" value="MBN8235662.1"/>
    <property type="molecule type" value="Genomic_DNA"/>
</dbReference>
<dbReference type="Pfam" id="PF12698">
    <property type="entry name" value="ABC2_membrane_3"/>
    <property type="match status" value="2"/>
</dbReference>
<evidence type="ECO:0000256" key="3">
    <source>
        <dbReference type="ARBA" id="ARBA00022989"/>
    </source>
</evidence>
<dbReference type="NCBIfam" id="TIGR03062">
    <property type="entry name" value="pip_yhgE_Cterm"/>
    <property type="match status" value="1"/>
</dbReference>
<feature type="coiled-coil region" evidence="5">
    <location>
        <begin position="364"/>
        <end position="412"/>
    </location>
</feature>
<accession>A0ABS3DWG8</accession>
<keyword evidence="2 7" id="KW-0812">Transmembrane</keyword>
<feature type="domain" description="ABC-2 type transporter transmembrane" evidence="8">
    <location>
        <begin position="399"/>
        <end position="720"/>
    </location>
</feature>
<feature type="transmembrane region" description="Helical" evidence="7">
    <location>
        <begin position="705"/>
        <end position="722"/>
    </location>
</feature>
<sequence>MKNIWKIFSRDWKNTATNWVALILILGLAVLPSLYAWFNIKASWDPYSQTDQLPVAVVNEDQGAVVRDKDIDVGQELVDNLKDEDSFDWQFTDRGEAMDKLEYGDYYAVIVIPETFSEHLGTVVEGNPEKSEVQYYVNEKINAIAPKITEKGATVLVDQITSQFISEVNGTVADLFNDLGLELENDLPDIKRFEEYIFKLEENLPEIYQLISDAYDDSQNASSIINDVQGLIPQAEQAAGDGLSTIDETTAFIDDAEQRLNELSPQVKEDLSAAQQTAEDVNAFLKDVQSVDVNVDSIGEIRSQINDQTSQSLEEIAAVEQLLQQVKEQQQTNQVNEENQEDNGEESSEESTPQPSPQIPEETIDQAIADVQAIEEALTAIQEDSSQIGDRLSEAQQNIDQTLASLEEKSGETADQIDAFLKEYNENIEPQVLSEIDKAQSTLADARSILVDVQSTVPEVERILNSTEGNIAEGQDILEYMMNEYPYVNQKVNEMADRIRDIQGETDINEIIDLLKNDPAAEENFFEEPVTLSKNALFPIENYGTGMTPFYTVLSLWVGALLLVSLLSTDPVNLQEYRSYEQYFGKLATFVSIGFLQTLVVTLGNVFLLDIGVAEVVPFVLFGLLISFVFMTVVFTLVSVLGDVGKAGAIVMLVLQIAGSGGTYPVALLPEFFQTIHPFLPFSYAIDLMREAVGGIVPARVETDLVFLSLFGGVFLLIGVFLKGPLHKRTRQVKAKSRESGLFH</sequence>
<proteinExistence type="predicted"/>
<name>A0ABS3DWG8_9BACI</name>
<feature type="compositionally biased region" description="Acidic residues" evidence="6">
    <location>
        <begin position="338"/>
        <end position="349"/>
    </location>
</feature>
<dbReference type="NCBIfam" id="TIGR03061">
    <property type="entry name" value="pip_yhgE_Nterm"/>
    <property type="match status" value="1"/>
</dbReference>
<feature type="transmembrane region" description="Helical" evidence="7">
    <location>
        <begin position="619"/>
        <end position="642"/>
    </location>
</feature>
<keyword evidence="4 7" id="KW-0472">Membrane</keyword>
<evidence type="ECO:0000256" key="6">
    <source>
        <dbReference type="SAM" id="MobiDB-lite"/>
    </source>
</evidence>
<feature type="transmembrane region" description="Helical" evidence="7">
    <location>
        <begin position="587"/>
        <end position="607"/>
    </location>
</feature>